<evidence type="ECO:0000259" key="6">
    <source>
        <dbReference type="Pfam" id="PF08386"/>
    </source>
</evidence>
<dbReference type="AlphaFoldDB" id="A0A918WU92"/>
<comment type="caution">
    <text evidence="7">The sequence shown here is derived from an EMBL/GenBank/DDBJ whole genome shotgun (WGS) entry which is preliminary data.</text>
</comment>
<evidence type="ECO:0000256" key="2">
    <source>
        <dbReference type="ARBA" id="ARBA00022729"/>
    </source>
</evidence>
<evidence type="ECO:0000256" key="3">
    <source>
        <dbReference type="ARBA" id="ARBA00022801"/>
    </source>
</evidence>
<dbReference type="InterPro" id="IPR000073">
    <property type="entry name" value="AB_hydrolase_1"/>
</dbReference>
<dbReference type="InterPro" id="IPR013595">
    <property type="entry name" value="Pept_S33_TAP-like_C"/>
</dbReference>
<name>A0A918WU92_9ACTN</name>
<dbReference type="GO" id="GO:0016787">
    <property type="term" value="F:hydrolase activity"/>
    <property type="evidence" value="ECO:0007669"/>
    <property type="project" value="UniProtKB-KW"/>
</dbReference>
<dbReference type="PANTHER" id="PTHR43248">
    <property type="entry name" value="2-SUCCINYL-6-HYDROXY-2,4-CYCLOHEXADIENE-1-CARBOXYLATE SYNTHASE"/>
    <property type="match status" value="1"/>
</dbReference>
<dbReference type="PANTHER" id="PTHR43248:SF29">
    <property type="entry name" value="TRIPEPTIDYL AMINOPEPTIDASE"/>
    <property type="match status" value="1"/>
</dbReference>
<dbReference type="Gene3D" id="3.40.50.1820">
    <property type="entry name" value="alpha/beta hydrolase"/>
    <property type="match status" value="1"/>
</dbReference>
<reference evidence="7" key="1">
    <citation type="journal article" date="2014" name="Int. J. Syst. Evol. Microbiol.">
        <title>Complete genome sequence of Corynebacterium casei LMG S-19264T (=DSM 44701T), isolated from a smear-ripened cheese.</title>
        <authorList>
            <consortium name="US DOE Joint Genome Institute (JGI-PGF)"/>
            <person name="Walter F."/>
            <person name="Albersmeier A."/>
            <person name="Kalinowski J."/>
            <person name="Ruckert C."/>
        </authorList>
    </citation>
    <scope>NUCLEOTIDE SEQUENCE</scope>
    <source>
        <strain evidence="7">JCM 4637</strain>
    </source>
</reference>
<dbReference type="Proteomes" id="UP000638353">
    <property type="component" value="Unassembled WGS sequence"/>
</dbReference>
<feature type="domain" description="Peptidase S33 tripeptidyl aminopeptidase-like C-terminal" evidence="6">
    <location>
        <begin position="452"/>
        <end position="554"/>
    </location>
</feature>
<evidence type="ECO:0000313" key="7">
    <source>
        <dbReference type="EMBL" id="GHC83312.1"/>
    </source>
</evidence>
<dbReference type="Pfam" id="PF00561">
    <property type="entry name" value="Abhydrolase_1"/>
    <property type="match status" value="1"/>
</dbReference>
<dbReference type="SUPFAM" id="SSF53474">
    <property type="entry name" value="alpha/beta-Hydrolases"/>
    <property type="match status" value="1"/>
</dbReference>
<dbReference type="EMBL" id="BMVC01000002">
    <property type="protein sequence ID" value="GHC83312.1"/>
    <property type="molecule type" value="Genomic_DNA"/>
</dbReference>
<evidence type="ECO:0000256" key="1">
    <source>
        <dbReference type="ARBA" id="ARBA00010088"/>
    </source>
</evidence>
<feature type="domain" description="AB hydrolase-1" evidence="5">
    <location>
        <begin position="150"/>
        <end position="294"/>
    </location>
</feature>
<keyword evidence="2" id="KW-0732">Signal</keyword>
<protein>
    <submittedName>
        <fullName evidence="7">Peptidase</fullName>
    </submittedName>
</protein>
<dbReference type="RefSeq" id="WP_189822422.1">
    <property type="nucleotide sequence ID" value="NZ_BMVC01000002.1"/>
</dbReference>
<dbReference type="InterPro" id="IPR051601">
    <property type="entry name" value="Serine_prot/Carboxylest_S33"/>
</dbReference>
<sequence length="558" mass="58759">MRSRTEADASSPKSRARSGRSGDRSGDRSVGRSRISRKAQVRAALVLAAALALTSCGGPEQPQDSATANLARPDVPAPEARWDDCPVTGQPTRECTTLKVPIDAAKPGGGKIDLAVSRIPATDRKRRVGVLVMDSGGLGLQGLYTAANALPPHVRALFDIVGFDRRGTGRSTPVDCGPAPAPIASLGTAKKLPGTPEDTAPIAEASKTYIANCQAKYGQLLAHLGTADVTADLESIRLALHEDKLNLLLHSYGTLLGQDYLAAHPTRVRAAVLDSTYDPNRTGTEHAVDAAKSPEAVSSTQDLSKSTPYAARLRAYTAGFRAWCSAAGPAECALSPDPQKLLDQVARKAPNLQQAAYAVMADPADWPGFSRAVDLALDGTKDPEHPAYSELRRYAEKGFPQDVADADRATPASYALTLANHCNDFAWPRDTKALLDGITKSAKAGGKPDAAPALAAAYAPCAQWPQSPTGTLGPLTLKKLPPAKLKATPRPLLVNTERDPRTPMLNAWHVGTRYPAALLRVGGTTHNMTLKGNPCVTGHLLNTLVTGVPPKNAKCPAV</sequence>
<dbReference type="InterPro" id="IPR029058">
    <property type="entry name" value="AB_hydrolase_fold"/>
</dbReference>
<evidence type="ECO:0000313" key="8">
    <source>
        <dbReference type="Proteomes" id="UP000638353"/>
    </source>
</evidence>
<gene>
    <name evidence="7" type="ORF">GCM10010334_12300</name>
</gene>
<dbReference type="Pfam" id="PF08386">
    <property type="entry name" value="Abhydrolase_4"/>
    <property type="match status" value="1"/>
</dbReference>
<evidence type="ECO:0000259" key="5">
    <source>
        <dbReference type="Pfam" id="PF00561"/>
    </source>
</evidence>
<comment type="similarity">
    <text evidence="1">Belongs to the peptidase S33 family.</text>
</comment>
<feature type="compositionally biased region" description="Basic and acidic residues" evidence="4">
    <location>
        <begin position="20"/>
        <end position="30"/>
    </location>
</feature>
<proteinExistence type="inferred from homology"/>
<evidence type="ECO:0000256" key="4">
    <source>
        <dbReference type="SAM" id="MobiDB-lite"/>
    </source>
</evidence>
<keyword evidence="3" id="KW-0378">Hydrolase</keyword>
<reference evidence="7" key="2">
    <citation type="submission" date="2020-09" db="EMBL/GenBank/DDBJ databases">
        <authorList>
            <person name="Sun Q."/>
            <person name="Ohkuma M."/>
        </authorList>
    </citation>
    <scope>NUCLEOTIDE SEQUENCE</scope>
    <source>
        <strain evidence="7">JCM 4637</strain>
    </source>
</reference>
<accession>A0A918WU92</accession>
<organism evidence="7 8">
    <name type="scientific">Streptomyces finlayi</name>
    <dbReference type="NCBI Taxonomy" id="67296"/>
    <lineage>
        <taxon>Bacteria</taxon>
        <taxon>Bacillati</taxon>
        <taxon>Actinomycetota</taxon>
        <taxon>Actinomycetes</taxon>
        <taxon>Kitasatosporales</taxon>
        <taxon>Streptomycetaceae</taxon>
        <taxon>Streptomyces</taxon>
    </lineage>
</organism>
<feature type="region of interest" description="Disordered" evidence="4">
    <location>
        <begin position="56"/>
        <end position="89"/>
    </location>
</feature>
<feature type="region of interest" description="Disordered" evidence="4">
    <location>
        <begin position="1"/>
        <end position="37"/>
    </location>
</feature>